<dbReference type="InterPro" id="IPR003610">
    <property type="entry name" value="CBM5/12"/>
</dbReference>
<dbReference type="InterPro" id="IPR036573">
    <property type="entry name" value="CBM_sf_5/12"/>
</dbReference>
<feature type="domain" description="Chitin-binding type-3" evidence="2">
    <location>
        <begin position="88"/>
        <end position="123"/>
    </location>
</feature>
<dbReference type="CDD" id="cd12214">
    <property type="entry name" value="ChiA1_BD"/>
    <property type="match status" value="1"/>
</dbReference>
<protein>
    <recommendedName>
        <fullName evidence="2">Chitin-binding type-3 domain-containing protein</fullName>
    </recommendedName>
</protein>
<dbReference type="EMBL" id="CP024932">
    <property type="protein sequence ID" value="ATZ08301.1"/>
    <property type="molecule type" value="Genomic_DNA"/>
</dbReference>
<organism evidence="3 4">
    <name type="scientific">Corynebacterium striatum</name>
    <dbReference type="NCBI Taxonomy" id="43770"/>
    <lineage>
        <taxon>Bacteria</taxon>
        <taxon>Bacillati</taxon>
        <taxon>Actinomycetota</taxon>
        <taxon>Actinomycetes</taxon>
        <taxon>Mycobacteriales</taxon>
        <taxon>Corynebacteriaceae</taxon>
        <taxon>Corynebacterium</taxon>
    </lineage>
</organism>
<dbReference type="Pfam" id="PF02839">
    <property type="entry name" value="CBM_5_12"/>
    <property type="match status" value="1"/>
</dbReference>
<keyword evidence="1" id="KW-0378">Hydrolase</keyword>
<dbReference type="Gene3D" id="2.10.10.90">
    <property type="match status" value="1"/>
</dbReference>
<evidence type="ECO:0000313" key="3">
    <source>
        <dbReference type="EMBL" id="ATZ08301.1"/>
    </source>
</evidence>
<dbReference type="SUPFAM" id="SSF51055">
    <property type="entry name" value="Carbohydrate binding domain"/>
    <property type="match status" value="1"/>
</dbReference>
<sequence length="126" mass="14257">MTFEQVKQDIQQLTDDEVEKLGVWIYGDERERRSTLKAVEQAQAEVVKELQDAGKLPLPDALTDPEKLPAAISDVPEWVSPGTDHSMMYREGDIISYEGAHYRVLSAHTTATHWPPDQAHALFEKL</sequence>
<proteinExistence type="predicted"/>
<accession>A0ABC8CIG7</accession>
<evidence type="ECO:0000256" key="1">
    <source>
        <dbReference type="ARBA" id="ARBA00022801"/>
    </source>
</evidence>
<evidence type="ECO:0000313" key="4">
    <source>
        <dbReference type="Proteomes" id="UP000231994"/>
    </source>
</evidence>
<reference evidence="3 4" key="1">
    <citation type="submission" date="2017-11" db="EMBL/GenBank/DDBJ databases">
        <title>Whole genome sequencing of cultured pathogen.</title>
        <authorList>
            <person name="Hoffmann M."/>
            <person name="Sanchez M."/>
            <person name="Timme R."/>
            <person name="Nudel K."/>
            <person name="Bry L."/>
        </authorList>
    </citation>
    <scope>NUCLEOTIDE SEQUENCE [LARGE SCALE GENOMIC DNA]</scope>
    <source>
        <strain evidence="3 4">216</strain>
    </source>
</reference>
<dbReference type="AlphaFoldDB" id="A0ABC8CIG7"/>
<name>A0ABC8CIG7_CORST</name>
<evidence type="ECO:0000259" key="2">
    <source>
        <dbReference type="Pfam" id="PF02839"/>
    </source>
</evidence>
<dbReference type="GO" id="GO:0016787">
    <property type="term" value="F:hydrolase activity"/>
    <property type="evidence" value="ECO:0007669"/>
    <property type="project" value="UniProtKB-KW"/>
</dbReference>
<dbReference type="RefSeq" id="WP_100618744.1">
    <property type="nucleotide sequence ID" value="NZ_CP024932.1"/>
</dbReference>
<dbReference type="Proteomes" id="UP000231994">
    <property type="component" value="Chromosome"/>
</dbReference>
<gene>
    <name evidence="3" type="ORF">A9D01_05500</name>
</gene>